<evidence type="ECO:0000313" key="2">
    <source>
        <dbReference type="Proteomes" id="UP000018720"/>
    </source>
</evidence>
<evidence type="ECO:0000313" key="1">
    <source>
        <dbReference type="EMBL" id="EJZ43752.1"/>
    </source>
</evidence>
<comment type="caution">
    <text evidence="1">The sequence shown here is derived from an EMBL/GenBank/DDBJ whole genome shotgun (WGS) entry which is preliminary data.</text>
</comment>
<dbReference type="Proteomes" id="UP000018720">
    <property type="component" value="Unassembled WGS sequence"/>
</dbReference>
<proteinExistence type="predicted"/>
<reference evidence="1 2" key="1">
    <citation type="submission" date="2012-08" db="EMBL/GenBank/DDBJ databases">
        <authorList>
            <person name="Harkins D.M."/>
            <person name="Durkin A.S."/>
            <person name="Selengut J.D."/>
            <person name="Sanka R."/>
            <person name="DePew J."/>
            <person name="Purushe J."/>
            <person name="Matthias M.A."/>
            <person name="Vinetz J.M."/>
            <person name="Sutton G.G."/>
            <person name="Nelson W.C."/>
            <person name="Fouts D.E."/>
        </authorList>
    </citation>
    <scope>NUCLEOTIDE SEQUENCE [LARGE SCALE GENOMIC DNA]</scope>
    <source>
        <strain evidence="1 2">MMD4847</strain>
    </source>
</reference>
<keyword evidence="2" id="KW-1185">Reference proteome</keyword>
<gene>
    <name evidence="1" type="ORF">LEP1GSC178_2202</name>
</gene>
<protein>
    <submittedName>
        <fullName evidence="1">Uncharacterized protein</fullName>
    </submittedName>
</protein>
<organism evidence="1 2">
    <name type="scientific">Leptospira licerasiae str. MMD4847</name>
    <dbReference type="NCBI Taxonomy" id="1049971"/>
    <lineage>
        <taxon>Bacteria</taxon>
        <taxon>Pseudomonadati</taxon>
        <taxon>Spirochaetota</taxon>
        <taxon>Spirochaetia</taxon>
        <taxon>Leptospirales</taxon>
        <taxon>Leptospiraceae</taxon>
        <taxon>Leptospira</taxon>
    </lineage>
</organism>
<name>A0ABN0HDW3_9LEPT</name>
<accession>A0ABN0HDW3</accession>
<dbReference type="EMBL" id="AHOM02000001">
    <property type="protein sequence ID" value="EJZ43752.1"/>
    <property type="molecule type" value="Genomic_DNA"/>
</dbReference>
<sequence>MTSILVSITGQATSSQLISLNFNRKSSFPSFSLILDASQGWNGNSVPGSDSSWYSE</sequence>